<evidence type="ECO:0000256" key="4">
    <source>
        <dbReference type="ARBA" id="ARBA00022833"/>
    </source>
</evidence>
<dbReference type="PANTHER" id="PTHR46481:SF10">
    <property type="entry name" value="ZINC FINGER BED DOMAIN-CONTAINING PROTEIN 39"/>
    <property type="match status" value="1"/>
</dbReference>
<organism evidence="8 9">
    <name type="scientific">Aspergillus mulundensis</name>
    <dbReference type="NCBI Taxonomy" id="1810919"/>
    <lineage>
        <taxon>Eukaryota</taxon>
        <taxon>Fungi</taxon>
        <taxon>Dikarya</taxon>
        <taxon>Ascomycota</taxon>
        <taxon>Pezizomycotina</taxon>
        <taxon>Eurotiomycetes</taxon>
        <taxon>Eurotiomycetidae</taxon>
        <taxon>Eurotiales</taxon>
        <taxon>Aspergillaceae</taxon>
        <taxon>Aspergillus</taxon>
        <taxon>Aspergillus subgen. Nidulantes</taxon>
    </lineage>
</organism>
<evidence type="ECO:0000256" key="3">
    <source>
        <dbReference type="ARBA" id="ARBA00022771"/>
    </source>
</evidence>
<dbReference type="Pfam" id="PF05699">
    <property type="entry name" value="Dimer_Tnp_hAT"/>
    <property type="match status" value="1"/>
</dbReference>
<dbReference type="EMBL" id="PVWQ01000003">
    <property type="protein sequence ID" value="RDW86373.1"/>
    <property type="molecule type" value="Genomic_DNA"/>
</dbReference>
<dbReference type="PANTHER" id="PTHR46481">
    <property type="entry name" value="ZINC FINGER BED DOMAIN-CONTAINING PROTEIN 4"/>
    <property type="match status" value="1"/>
</dbReference>
<dbReference type="GO" id="GO:0008270">
    <property type="term" value="F:zinc ion binding"/>
    <property type="evidence" value="ECO:0007669"/>
    <property type="project" value="UniProtKB-KW"/>
</dbReference>
<dbReference type="SUPFAM" id="SSF53098">
    <property type="entry name" value="Ribonuclease H-like"/>
    <property type="match status" value="1"/>
</dbReference>
<sequence>MTRIQDNIWVRNAYKLFYTEDGKRRVQCRQCGEERDPQITRQREHLLDKCPKRPRHPRSSQSTLNWNGAIQQEDQELLCMAVYTGGLPFSVYETPELRSLLRRHNITPPTRQALSNELLDKYYNQYKVDVNRQLKDTKFLNVTIDKTTDQSLKRVISLSFNTPTRSFFYTLEEITVGAFGTEETARWIHQTLKNYLAKAEYSHVFFIGCDSHGLQLLMKDLLSLGEIKEVFKNAASVISYFRNSPKQLAWIHHYQRRKEGKVRTLIASAITRWGTQFNALRSVWRSGVALRQWTLTPEVIKASKSNNKETAAMSGVATIINSSEFWTDLENLLCLLEPIHRMQIESEHQKANIMTVMERWLQIRSILSESAEETPYKADLQEYLAEAPYAGFKRRFGKQVTPLHWAAYYLNPRNVSASLDEPVADVIREVFSTFTTEEAHDEFALYRAKKAQFFPADLWKTEDPLVFWAQFHDTAPSLSHLAIRLVYTTANSVSAERAFSAINNTKDKRRSRLQVKKVNKLVYLYMNTRALDSTPTPPPTNGRTSRDIKYEFTQLAEEEDEMARNWLFHKNLQIERLLSNEDTIVFGGEVTTKRKKKTPSAAPQAAKRPRPSAADAMCEADGFN</sequence>
<keyword evidence="3" id="KW-0863">Zinc-finger</keyword>
<name>A0A3D8SJ86_9EURO</name>
<dbReference type="STRING" id="1810919.A0A3D8SJ86"/>
<evidence type="ECO:0000256" key="1">
    <source>
        <dbReference type="ARBA" id="ARBA00004123"/>
    </source>
</evidence>
<evidence type="ECO:0000256" key="2">
    <source>
        <dbReference type="ARBA" id="ARBA00022723"/>
    </source>
</evidence>
<feature type="domain" description="HAT C-terminal dimerisation" evidence="7">
    <location>
        <begin position="458"/>
        <end position="525"/>
    </location>
</feature>
<evidence type="ECO:0000256" key="6">
    <source>
        <dbReference type="SAM" id="MobiDB-lite"/>
    </source>
</evidence>
<keyword evidence="2" id="KW-0479">Metal-binding</keyword>
<dbReference type="Proteomes" id="UP000256690">
    <property type="component" value="Unassembled WGS sequence"/>
</dbReference>
<dbReference type="GO" id="GO:0005634">
    <property type="term" value="C:nucleus"/>
    <property type="evidence" value="ECO:0007669"/>
    <property type="project" value="UniProtKB-SubCell"/>
</dbReference>
<reference evidence="8 9" key="1">
    <citation type="journal article" date="2018" name="IMA Fungus">
        <title>IMA Genome-F 9: Draft genome sequence of Annulohypoxylon stygium, Aspergillus mulundensis, Berkeleyomyces basicola (syn. Thielaviopsis basicola), Ceratocystis smalleyi, two Cercospora beticola strains, Coleophoma cylindrospora, Fusarium fracticaudum, Phialophora cf. hyalina, and Morchella septimelata.</title>
        <authorList>
            <person name="Wingfield B.D."/>
            <person name="Bills G.F."/>
            <person name="Dong Y."/>
            <person name="Huang W."/>
            <person name="Nel W.J."/>
            <person name="Swalarsk-Parry B.S."/>
            <person name="Vaghefi N."/>
            <person name="Wilken P.M."/>
            <person name="An Z."/>
            <person name="de Beer Z.W."/>
            <person name="De Vos L."/>
            <person name="Chen L."/>
            <person name="Duong T.A."/>
            <person name="Gao Y."/>
            <person name="Hammerbacher A."/>
            <person name="Kikkert J.R."/>
            <person name="Li Y."/>
            <person name="Li H."/>
            <person name="Li K."/>
            <person name="Li Q."/>
            <person name="Liu X."/>
            <person name="Ma X."/>
            <person name="Naidoo K."/>
            <person name="Pethybridge S.J."/>
            <person name="Sun J."/>
            <person name="Steenkamp E.T."/>
            <person name="van der Nest M.A."/>
            <person name="van Wyk S."/>
            <person name="Wingfield M.J."/>
            <person name="Xiong C."/>
            <person name="Yue Q."/>
            <person name="Zhang X."/>
        </authorList>
    </citation>
    <scope>NUCLEOTIDE SEQUENCE [LARGE SCALE GENOMIC DNA]</scope>
    <source>
        <strain evidence="8 9">DSM 5745</strain>
    </source>
</reference>
<accession>A0A3D8SJ86</accession>
<keyword evidence="9" id="KW-1185">Reference proteome</keyword>
<evidence type="ECO:0000256" key="5">
    <source>
        <dbReference type="ARBA" id="ARBA00023242"/>
    </source>
</evidence>
<dbReference type="RefSeq" id="XP_026605897.1">
    <property type="nucleotide sequence ID" value="XM_026745031.1"/>
</dbReference>
<dbReference type="InterPro" id="IPR052035">
    <property type="entry name" value="ZnF_BED_domain_contain"/>
</dbReference>
<comment type="subcellular location">
    <subcellularLocation>
        <location evidence="1">Nucleus</location>
    </subcellularLocation>
</comment>
<comment type="caution">
    <text evidence="8">The sequence shown here is derived from an EMBL/GenBank/DDBJ whole genome shotgun (WGS) entry which is preliminary data.</text>
</comment>
<feature type="region of interest" description="Disordered" evidence="6">
    <location>
        <begin position="592"/>
        <end position="624"/>
    </location>
</feature>
<dbReference type="InterPro" id="IPR012337">
    <property type="entry name" value="RNaseH-like_sf"/>
</dbReference>
<evidence type="ECO:0000313" key="8">
    <source>
        <dbReference type="EMBL" id="RDW86373.1"/>
    </source>
</evidence>
<evidence type="ECO:0000259" key="7">
    <source>
        <dbReference type="Pfam" id="PF05699"/>
    </source>
</evidence>
<keyword evidence="5" id="KW-0539">Nucleus</keyword>
<dbReference type="GO" id="GO:0046983">
    <property type="term" value="F:protein dimerization activity"/>
    <property type="evidence" value="ECO:0007669"/>
    <property type="project" value="InterPro"/>
</dbReference>
<protein>
    <recommendedName>
        <fullName evidence="7">HAT C-terminal dimerisation domain-containing protein</fullName>
    </recommendedName>
</protein>
<dbReference type="GeneID" id="38113385"/>
<gene>
    <name evidence="8" type="ORF">DSM5745_03015</name>
</gene>
<proteinExistence type="predicted"/>
<dbReference type="OrthoDB" id="4225352at2759"/>
<evidence type="ECO:0000313" key="9">
    <source>
        <dbReference type="Proteomes" id="UP000256690"/>
    </source>
</evidence>
<keyword evidence="4" id="KW-0862">Zinc</keyword>
<dbReference type="AlphaFoldDB" id="A0A3D8SJ86"/>
<dbReference type="InterPro" id="IPR008906">
    <property type="entry name" value="HATC_C_dom"/>
</dbReference>